<dbReference type="Pfam" id="PF09613">
    <property type="entry name" value="HrpB1_HrpK"/>
    <property type="match status" value="1"/>
</dbReference>
<comment type="caution">
    <text evidence="1">The sequence shown here is derived from an EMBL/GenBank/DDBJ whole genome shotgun (WGS) entry which is preliminary data.</text>
</comment>
<dbReference type="RefSeq" id="WP_229017745.1">
    <property type="nucleotide sequence ID" value="NZ_CP064001.1"/>
</dbReference>
<dbReference type="Proteomes" id="UP001635788">
    <property type="component" value="Unassembled WGS sequence"/>
</dbReference>
<protein>
    <submittedName>
        <fullName evidence="1">HrpB1 family type III secretion system apparatus protein</fullName>
    </submittedName>
</protein>
<dbReference type="EMBL" id="JBKAMQ010000002">
    <property type="protein sequence ID" value="MFN6508962.1"/>
    <property type="molecule type" value="Genomic_DNA"/>
</dbReference>
<evidence type="ECO:0000313" key="1">
    <source>
        <dbReference type="EMBL" id="MFN6508962.1"/>
    </source>
</evidence>
<keyword evidence="2" id="KW-1185">Reference proteome</keyword>
<gene>
    <name evidence="1" type="ORF">ACK3FC_17590</name>
</gene>
<sequence length="266" mass="28102">MASTAQIAPAAIPTSWLNAISPSRRASCSFFSVGCSVFSSDIALRPSWDNALCGALGGLGSHAANALTHTRSRNAAMVGNRFANVSWISPGREGAGGGHARLQARSILQETLTMSTFKANDQLTNGLIEIITVAMQRNQVEEAEAVLGAVRLLRPNVTALDSFDAWLAIKRGRFADAARLLRSLDVDKDAPPISKALRACCLFAIGDSDWTISANEVILENRDPDAVALVKMLSGQPVEQREPSAADGEAAASPAVDIATLSYVRA</sequence>
<proteinExistence type="predicted"/>
<organism evidence="1 2">
    <name type="scientific">Xanthomonas translucens pv. translucens</name>
    <dbReference type="NCBI Taxonomy" id="134875"/>
    <lineage>
        <taxon>Bacteria</taxon>
        <taxon>Pseudomonadati</taxon>
        <taxon>Pseudomonadota</taxon>
        <taxon>Gammaproteobacteria</taxon>
        <taxon>Lysobacterales</taxon>
        <taxon>Lysobacteraceae</taxon>
        <taxon>Xanthomonas</taxon>
        <taxon>Xanthomonas translucens group</taxon>
    </lineage>
</organism>
<name>A0ABW9KYT8_XANCT</name>
<reference evidence="1 2" key="1">
    <citation type="submission" date="2024-12" db="EMBL/GenBank/DDBJ databases">
        <authorList>
            <person name="Alaofin S."/>
            <person name="Velasco D."/>
            <person name="Li D."/>
            <person name="Baldwin T."/>
            <person name="Liu Z."/>
            <person name="Schachterle J.K."/>
        </authorList>
    </citation>
    <scope>NUCLEOTIDE SEQUENCE [LARGE SCALE GENOMIC DNA]</scope>
    <source>
        <strain evidence="1 2">B1</strain>
    </source>
</reference>
<evidence type="ECO:0000313" key="2">
    <source>
        <dbReference type="Proteomes" id="UP001635788"/>
    </source>
</evidence>
<accession>A0ABW9KYT8</accession>
<dbReference type="NCBIfam" id="TIGR02561">
    <property type="entry name" value="HrpB1_HrpK"/>
    <property type="match status" value="1"/>
</dbReference>
<dbReference type="InterPro" id="IPR013394">
    <property type="entry name" value="T3SS_HrpB1/HrpK"/>
</dbReference>